<evidence type="ECO:0000313" key="3">
    <source>
        <dbReference type="Proteomes" id="UP000765509"/>
    </source>
</evidence>
<comment type="caution">
    <text evidence="2">The sequence shown here is derived from an EMBL/GenBank/DDBJ whole genome shotgun (WGS) entry which is preliminary data.</text>
</comment>
<feature type="compositionally biased region" description="Polar residues" evidence="1">
    <location>
        <begin position="165"/>
        <end position="180"/>
    </location>
</feature>
<accession>A0A9Q3J9H2</accession>
<evidence type="ECO:0000313" key="2">
    <source>
        <dbReference type="EMBL" id="MBW0558848.1"/>
    </source>
</evidence>
<feature type="region of interest" description="Disordered" evidence="1">
    <location>
        <begin position="217"/>
        <end position="269"/>
    </location>
</feature>
<keyword evidence="3" id="KW-1185">Reference proteome</keyword>
<evidence type="ECO:0000256" key="1">
    <source>
        <dbReference type="SAM" id="MobiDB-lite"/>
    </source>
</evidence>
<dbReference type="EMBL" id="AVOT02067261">
    <property type="protein sequence ID" value="MBW0558848.1"/>
    <property type="molecule type" value="Genomic_DNA"/>
</dbReference>
<name>A0A9Q3J9H2_9BASI</name>
<gene>
    <name evidence="2" type="ORF">O181_098563</name>
</gene>
<feature type="compositionally biased region" description="Basic and acidic residues" evidence="1">
    <location>
        <begin position="219"/>
        <end position="229"/>
    </location>
</feature>
<reference evidence="2" key="1">
    <citation type="submission" date="2021-03" db="EMBL/GenBank/DDBJ databases">
        <title>Draft genome sequence of rust myrtle Austropuccinia psidii MF-1, a brazilian biotype.</title>
        <authorList>
            <person name="Quecine M.C."/>
            <person name="Pachon D.M.R."/>
            <person name="Bonatelli M.L."/>
            <person name="Correr F.H."/>
            <person name="Franceschini L.M."/>
            <person name="Leite T.F."/>
            <person name="Margarido G.R.A."/>
            <person name="Almeida C.A."/>
            <person name="Ferrarezi J.A."/>
            <person name="Labate C.A."/>
        </authorList>
    </citation>
    <scope>NUCLEOTIDE SEQUENCE</scope>
    <source>
        <strain evidence="2">MF-1</strain>
    </source>
</reference>
<dbReference type="Proteomes" id="UP000765509">
    <property type="component" value="Unassembled WGS sequence"/>
</dbReference>
<organism evidence="2 3">
    <name type="scientific">Austropuccinia psidii MF-1</name>
    <dbReference type="NCBI Taxonomy" id="1389203"/>
    <lineage>
        <taxon>Eukaryota</taxon>
        <taxon>Fungi</taxon>
        <taxon>Dikarya</taxon>
        <taxon>Basidiomycota</taxon>
        <taxon>Pucciniomycotina</taxon>
        <taxon>Pucciniomycetes</taxon>
        <taxon>Pucciniales</taxon>
        <taxon>Sphaerophragmiaceae</taxon>
        <taxon>Austropuccinia</taxon>
    </lineage>
</organism>
<proteinExistence type="predicted"/>
<sequence>MAPPEIKGFQLLSLFMKDISIVTGHLSKMMTSNYSSDHSTSCCQQGKPTARSNSWKHRYHSEDKNSVVYKTSILQNDTSTRTPVFKTKKSFRQPTASLSVGEDQERMKRNKCSKSLIELAAYPIENTGSKVCSGNTTVNFSSDSDLSPTCKPNTLEEYSKEINATTINKDSNSSSNQPDANNNKNYNEKEHNSKPTNVCTGSNINTDLSKAIDMTVTKTNDERISKDSSNKSPSLVTSNRNSTNFSKRNNTNLSSNINKETNNDTSTKTKRTNATITVNKEKPFKSQKSSNTICSNSLQTKIKEIQENTIGDAIQIKDEIQRFILKRTIRQSTTIKETISKTLKNITIDIDSAINIDKKIFPNKDYNELNNYIEEIKKQKQSFYFEFLNKEEIQICNSFYDSDYTTREELYFNNSKTPNIMMKTINKYSCYY</sequence>
<feature type="compositionally biased region" description="Polar residues" evidence="1">
    <location>
        <begin position="230"/>
        <end position="269"/>
    </location>
</feature>
<protein>
    <submittedName>
        <fullName evidence="2">Uncharacterized protein</fullName>
    </submittedName>
</protein>
<feature type="compositionally biased region" description="Polar residues" evidence="1">
    <location>
        <begin position="194"/>
        <end position="204"/>
    </location>
</feature>
<dbReference type="AlphaFoldDB" id="A0A9Q3J9H2"/>
<feature type="region of interest" description="Disordered" evidence="1">
    <location>
        <begin position="165"/>
        <end position="204"/>
    </location>
</feature>